<gene>
    <name evidence="1" type="ORF">AAP_02810</name>
</gene>
<dbReference type="AlphaFoldDB" id="A0A167ZJ59"/>
<reference evidence="1 2" key="1">
    <citation type="journal article" date="2016" name="Genome Biol. Evol.">
        <title>Divergent and convergent evolution of fungal pathogenicity.</title>
        <authorList>
            <person name="Shang Y."/>
            <person name="Xiao G."/>
            <person name="Zheng P."/>
            <person name="Cen K."/>
            <person name="Zhan S."/>
            <person name="Wang C."/>
        </authorList>
    </citation>
    <scope>NUCLEOTIDE SEQUENCE [LARGE SCALE GENOMIC DNA]</scope>
    <source>
        <strain evidence="1 2">ARSEF 7405</strain>
    </source>
</reference>
<keyword evidence="2" id="KW-1185">Reference proteome</keyword>
<name>A0A167ZJ59_9EURO</name>
<proteinExistence type="predicted"/>
<organism evidence="1 2">
    <name type="scientific">Ascosphaera apis ARSEF 7405</name>
    <dbReference type="NCBI Taxonomy" id="392613"/>
    <lineage>
        <taxon>Eukaryota</taxon>
        <taxon>Fungi</taxon>
        <taxon>Dikarya</taxon>
        <taxon>Ascomycota</taxon>
        <taxon>Pezizomycotina</taxon>
        <taxon>Eurotiomycetes</taxon>
        <taxon>Eurotiomycetidae</taxon>
        <taxon>Onygenales</taxon>
        <taxon>Ascosphaeraceae</taxon>
        <taxon>Ascosphaera</taxon>
    </lineage>
</organism>
<evidence type="ECO:0000313" key="1">
    <source>
        <dbReference type="EMBL" id="KZZ92729.1"/>
    </source>
</evidence>
<protein>
    <submittedName>
        <fullName evidence="1">Uncharacterized protein</fullName>
    </submittedName>
</protein>
<dbReference type="VEuPathDB" id="FungiDB:AAP_02810"/>
<evidence type="ECO:0000313" key="2">
    <source>
        <dbReference type="Proteomes" id="UP000242877"/>
    </source>
</evidence>
<sequence>MDQSKYGYESLVSIAYFKLVDVLIKLKTVVVNSDVHTGVEKYADKIKEVLKDGGRRLKHGGSQVLFHRACFL</sequence>
<comment type="caution">
    <text evidence="1">The sequence shown here is derived from an EMBL/GenBank/DDBJ whole genome shotgun (WGS) entry which is preliminary data.</text>
</comment>
<dbReference type="Proteomes" id="UP000242877">
    <property type="component" value="Unassembled WGS sequence"/>
</dbReference>
<dbReference type="EMBL" id="AZGZ01000010">
    <property type="protein sequence ID" value="KZZ92729.1"/>
    <property type="molecule type" value="Genomic_DNA"/>
</dbReference>
<accession>A0A167ZJ59</accession>